<dbReference type="InterPro" id="IPR024222">
    <property type="entry name" value="Ten1_fungal"/>
</dbReference>
<dbReference type="AlphaFoldDB" id="A0A0V1PVE1"/>
<evidence type="ECO:0000313" key="2">
    <source>
        <dbReference type="Proteomes" id="UP000054251"/>
    </source>
</evidence>
<reference evidence="1 2" key="1">
    <citation type="submission" date="2015-11" db="EMBL/GenBank/DDBJ databases">
        <title>The genome of Debaryomyces fabryi.</title>
        <authorList>
            <person name="Tafer H."/>
            <person name="Lopandic K."/>
        </authorList>
    </citation>
    <scope>NUCLEOTIDE SEQUENCE [LARGE SCALE GENOMIC DNA]</scope>
    <source>
        <strain evidence="1 2">CBS 789</strain>
    </source>
</reference>
<evidence type="ECO:0000313" key="1">
    <source>
        <dbReference type="EMBL" id="KSA00163.1"/>
    </source>
</evidence>
<name>A0A0V1PVE1_9ASCO</name>
<dbReference type="GeneID" id="26841089"/>
<dbReference type="EMBL" id="LMYN01000100">
    <property type="protein sequence ID" value="KSA00163.1"/>
    <property type="molecule type" value="Genomic_DNA"/>
</dbReference>
<dbReference type="Gene3D" id="2.40.50.140">
    <property type="entry name" value="Nucleic acid-binding proteins"/>
    <property type="match status" value="1"/>
</dbReference>
<sequence>MTKLILDPLSLSLEFPKASESRIHRVRILCQVVEYDDLTATLKVCRVPTIHKLHTEINLIDEPTVEECTLNVNLIGVLDKVNVETISVGSIVNMVGYFNGADVNVIECYSVNGSSIIPENNVKVLEEISKLRDFE</sequence>
<dbReference type="GO" id="GO:0043047">
    <property type="term" value="F:single-stranded telomeric DNA binding"/>
    <property type="evidence" value="ECO:0007669"/>
    <property type="project" value="InterPro"/>
</dbReference>
<dbReference type="GO" id="GO:1990879">
    <property type="term" value="C:CST complex"/>
    <property type="evidence" value="ECO:0007669"/>
    <property type="project" value="InterPro"/>
</dbReference>
<organism evidence="1 2">
    <name type="scientific">Debaryomyces fabryi</name>
    <dbReference type="NCBI Taxonomy" id="58627"/>
    <lineage>
        <taxon>Eukaryota</taxon>
        <taxon>Fungi</taxon>
        <taxon>Dikarya</taxon>
        <taxon>Ascomycota</taxon>
        <taxon>Saccharomycotina</taxon>
        <taxon>Pichiomycetes</taxon>
        <taxon>Debaryomycetaceae</taxon>
        <taxon>Debaryomyces</taxon>
    </lineage>
</organism>
<proteinExistence type="predicted"/>
<accession>A0A0V1PVE1</accession>
<dbReference type="Proteomes" id="UP000054251">
    <property type="component" value="Unassembled WGS sequence"/>
</dbReference>
<dbReference type="GO" id="GO:0016233">
    <property type="term" value="P:telomere capping"/>
    <property type="evidence" value="ECO:0007669"/>
    <property type="project" value="InterPro"/>
</dbReference>
<gene>
    <name evidence="1" type="ORF">AC631_04080</name>
</gene>
<protein>
    <submittedName>
        <fullName evidence="1">Uncharacterized protein</fullName>
    </submittedName>
</protein>
<keyword evidence="2" id="KW-1185">Reference proteome</keyword>
<dbReference type="RefSeq" id="XP_015466265.1">
    <property type="nucleotide sequence ID" value="XM_015612909.1"/>
</dbReference>
<dbReference type="OrthoDB" id="4022411at2759"/>
<dbReference type="InterPro" id="IPR012340">
    <property type="entry name" value="NA-bd_OB-fold"/>
</dbReference>
<dbReference type="Pfam" id="PF12658">
    <property type="entry name" value="Ten1"/>
    <property type="match status" value="1"/>
</dbReference>
<comment type="caution">
    <text evidence="1">The sequence shown here is derived from an EMBL/GenBank/DDBJ whole genome shotgun (WGS) entry which is preliminary data.</text>
</comment>